<dbReference type="PANTHER" id="PTHR31835:SF1">
    <property type="entry name" value="URIDINE DIPHOSPHATE GLUCOSE PYROPHOSPHATASE NUDT22"/>
    <property type="match status" value="1"/>
</dbReference>
<evidence type="ECO:0000256" key="1">
    <source>
        <dbReference type="ARBA" id="ARBA00001946"/>
    </source>
</evidence>
<dbReference type="InterPro" id="IPR000086">
    <property type="entry name" value="NUDIX_hydrolase_dom"/>
</dbReference>
<dbReference type="EMBL" id="AP006492">
    <property type="protein sequence ID" value="BAM80377.1"/>
    <property type="molecule type" value="Genomic_DNA"/>
</dbReference>
<evidence type="ECO:0000256" key="3">
    <source>
        <dbReference type="ARBA" id="ARBA00022801"/>
    </source>
</evidence>
<keyword evidence="2" id="KW-0479">Metal-binding</keyword>
<dbReference type="AlphaFoldDB" id="M1VCP4"/>
<keyword evidence="4" id="KW-0460">Magnesium</keyword>
<dbReference type="Gramene" id="CMJ277CT">
    <property type="protein sequence ID" value="CMJ277CT"/>
    <property type="gene ID" value="CMJ277C"/>
</dbReference>
<dbReference type="GO" id="GO:0052751">
    <property type="term" value="F:GDP-mannose hydrolase activity"/>
    <property type="evidence" value="ECO:0007669"/>
    <property type="project" value="TreeGrafter"/>
</dbReference>
<dbReference type="OrthoDB" id="242473at2759"/>
<gene>
    <name evidence="6" type="ORF">CYME_CMJ277C</name>
</gene>
<evidence type="ECO:0000256" key="2">
    <source>
        <dbReference type="ARBA" id="ARBA00022723"/>
    </source>
</evidence>
<dbReference type="KEGG" id="cme:CYME_CMJ277C"/>
<dbReference type="OMA" id="LCTDDGQ"/>
<evidence type="ECO:0000313" key="6">
    <source>
        <dbReference type="EMBL" id="BAM80377.1"/>
    </source>
</evidence>
<dbReference type="GO" id="GO:0046872">
    <property type="term" value="F:metal ion binding"/>
    <property type="evidence" value="ECO:0007669"/>
    <property type="project" value="UniProtKB-KW"/>
</dbReference>
<dbReference type="PROSITE" id="PS51462">
    <property type="entry name" value="NUDIX"/>
    <property type="match status" value="1"/>
</dbReference>
<evidence type="ECO:0000256" key="4">
    <source>
        <dbReference type="ARBA" id="ARBA00022842"/>
    </source>
</evidence>
<protein>
    <recommendedName>
        <fullName evidence="5">Nudix hydrolase domain-containing protein</fullName>
    </recommendedName>
</protein>
<dbReference type="PANTHER" id="PTHR31835">
    <property type="entry name" value="URIDINE DIPHOSPHATE GLUCOSE PYROPHOSPHATASE"/>
    <property type="match status" value="1"/>
</dbReference>
<dbReference type="GeneID" id="16993985"/>
<dbReference type="RefSeq" id="XP_005534984.1">
    <property type="nucleotide sequence ID" value="XM_005534927.1"/>
</dbReference>
<sequence length="360" mass="40594">MEPGVVDLVRRAEKEGRYELLVFCTPGLQRSCLSRAVAGASVDLVLEVDMEGDHFARRPHPSEHVEASIEARWVEQQKVLGDNLWNASKFRLNAIRVSCRHEQGVVHRKFHLEVGATDYRAHQGTTLAPNALKAFRSAERGAPWCHLANAIGNAAILETADGKIVCQRRSSRLGEASGRWVLPGGHPEPSNVATSIDVTQGVWQEFLDAVKSELCDELNLPTCRVSDPVFLGLVRRKVDWRPTYACWCTTSLTSTEVEYLWMQGGKDTGESTMLYFLKIPAHDDDLLFPTDSYAMFFEACGLRGQRAEHETDQRSPLFPNEMVEDHRGALCLYWIQRLFVAELLPMSHDVCEYFLRPIPK</sequence>
<dbReference type="eggNOG" id="ENOG502QRSW">
    <property type="taxonomic scope" value="Eukaryota"/>
</dbReference>
<dbReference type="HOGENOM" id="CLU_061819_0_0_1"/>
<evidence type="ECO:0000259" key="5">
    <source>
        <dbReference type="PROSITE" id="PS51462"/>
    </source>
</evidence>
<dbReference type="InterPro" id="IPR055295">
    <property type="entry name" value="NUDT22/NUDT9-like"/>
</dbReference>
<evidence type="ECO:0000313" key="7">
    <source>
        <dbReference type="Proteomes" id="UP000007014"/>
    </source>
</evidence>
<comment type="cofactor">
    <cofactor evidence="1">
        <name>Mg(2+)</name>
        <dbReference type="ChEBI" id="CHEBI:18420"/>
    </cofactor>
</comment>
<keyword evidence="3" id="KW-0378">Hydrolase</keyword>
<accession>M1VCP4</accession>
<name>M1VCP4_CYAM1</name>
<organism evidence="6 7">
    <name type="scientific">Cyanidioschyzon merolae (strain NIES-3377 / 10D)</name>
    <name type="common">Unicellular red alga</name>
    <dbReference type="NCBI Taxonomy" id="280699"/>
    <lineage>
        <taxon>Eukaryota</taxon>
        <taxon>Rhodophyta</taxon>
        <taxon>Bangiophyceae</taxon>
        <taxon>Cyanidiales</taxon>
        <taxon>Cyanidiaceae</taxon>
        <taxon>Cyanidioschyzon</taxon>
    </lineage>
</organism>
<dbReference type="Proteomes" id="UP000007014">
    <property type="component" value="Chromosome 10"/>
</dbReference>
<reference evidence="6 7" key="2">
    <citation type="journal article" date="2007" name="BMC Biol.">
        <title>A 100%-complete sequence reveals unusually simple genomic features in the hot-spring red alga Cyanidioschyzon merolae.</title>
        <authorList>
            <person name="Nozaki H."/>
            <person name="Takano H."/>
            <person name="Misumi O."/>
            <person name="Terasawa K."/>
            <person name="Matsuzaki M."/>
            <person name="Maruyama S."/>
            <person name="Nishida K."/>
            <person name="Yagisawa F."/>
            <person name="Yoshida Y."/>
            <person name="Fujiwara T."/>
            <person name="Takio S."/>
            <person name="Tamura K."/>
            <person name="Chung S.J."/>
            <person name="Nakamura S."/>
            <person name="Kuroiwa H."/>
            <person name="Tanaka K."/>
            <person name="Sato N."/>
            <person name="Kuroiwa T."/>
        </authorList>
    </citation>
    <scope>NUCLEOTIDE SEQUENCE [LARGE SCALE GENOMIC DNA]</scope>
    <source>
        <strain evidence="6 7">10D</strain>
    </source>
</reference>
<dbReference type="InterPro" id="IPR015797">
    <property type="entry name" value="NUDIX_hydrolase-like_dom_sf"/>
</dbReference>
<reference evidence="6 7" key="1">
    <citation type="journal article" date="2004" name="Nature">
        <title>Genome sequence of the ultrasmall unicellular red alga Cyanidioschyzon merolae 10D.</title>
        <authorList>
            <person name="Matsuzaki M."/>
            <person name="Misumi O."/>
            <person name="Shin-i T."/>
            <person name="Maruyama S."/>
            <person name="Takahara M."/>
            <person name="Miyagishima S."/>
            <person name="Mori T."/>
            <person name="Nishida K."/>
            <person name="Yagisawa F."/>
            <person name="Nishida K."/>
            <person name="Yoshida Y."/>
            <person name="Nishimura Y."/>
            <person name="Nakao S."/>
            <person name="Kobayashi T."/>
            <person name="Momoyama Y."/>
            <person name="Higashiyama T."/>
            <person name="Minoda A."/>
            <person name="Sano M."/>
            <person name="Nomoto H."/>
            <person name="Oishi K."/>
            <person name="Hayashi H."/>
            <person name="Ohta F."/>
            <person name="Nishizaka S."/>
            <person name="Haga S."/>
            <person name="Miura S."/>
            <person name="Morishita T."/>
            <person name="Kabeya Y."/>
            <person name="Terasawa K."/>
            <person name="Suzuki Y."/>
            <person name="Ishii Y."/>
            <person name="Asakawa S."/>
            <person name="Takano H."/>
            <person name="Ohta N."/>
            <person name="Kuroiwa H."/>
            <person name="Tanaka K."/>
            <person name="Shimizu N."/>
            <person name="Sugano S."/>
            <person name="Sato N."/>
            <person name="Nozaki H."/>
            <person name="Ogasawara N."/>
            <person name="Kohara Y."/>
            <person name="Kuroiwa T."/>
        </authorList>
    </citation>
    <scope>NUCLEOTIDE SEQUENCE [LARGE SCALE GENOMIC DNA]</scope>
    <source>
        <strain evidence="6 7">10D</strain>
    </source>
</reference>
<dbReference type="Gene3D" id="3.90.79.10">
    <property type="entry name" value="Nucleoside Triphosphate Pyrophosphohydrolase"/>
    <property type="match status" value="1"/>
</dbReference>
<proteinExistence type="predicted"/>
<feature type="domain" description="Nudix hydrolase" evidence="5">
    <location>
        <begin position="146"/>
        <end position="344"/>
    </location>
</feature>
<dbReference type="SUPFAM" id="SSF55811">
    <property type="entry name" value="Nudix"/>
    <property type="match status" value="1"/>
</dbReference>
<keyword evidence="7" id="KW-1185">Reference proteome</keyword>